<name>A0ABV6YH44_9HYPH</name>
<sequence>MLNYKKPVIFATCALIGGCATTPPAPTALVPVTHFVNSLKCEFATFLSTYKGKRLNLSDWGVSGSLALNVATSSSMGGGVAVSGLVPFQGASADLGFKAGVSRKYTTNTNLDFELTSSAASASICQVAGDLLVDGGIGFGTWLTSLANDLDRAAAGDPKFAVSGLDYELIFAVESSAGVNGSLTIVPLTISAEALASRNDVQTMKINLDPPQKTVGYKKDGTPIRQPVLQPFGTERPRSYSPLVLPRS</sequence>
<evidence type="ECO:0000313" key="2">
    <source>
        <dbReference type="EMBL" id="MFC1460594.1"/>
    </source>
</evidence>
<evidence type="ECO:0000256" key="1">
    <source>
        <dbReference type="SAM" id="MobiDB-lite"/>
    </source>
</evidence>
<accession>A0ABV6YH44</accession>
<dbReference type="Proteomes" id="UP001593940">
    <property type="component" value="Unassembled WGS sequence"/>
</dbReference>
<evidence type="ECO:0000313" key="3">
    <source>
        <dbReference type="Proteomes" id="UP001593940"/>
    </source>
</evidence>
<dbReference type="PROSITE" id="PS51257">
    <property type="entry name" value="PROKAR_LIPOPROTEIN"/>
    <property type="match status" value="1"/>
</dbReference>
<protein>
    <submittedName>
        <fullName evidence="2">Uncharacterized protein</fullName>
    </submittedName>
</protein>
<dbReference type="RefSeq" id="WP_377031806.1">
    <property type="nucleotide sequence ID" value="NZ_JBHOMY010000122.1"/>
</dbReference>
<comment type="caution">
    <text evidence="2">The sequence shown here is derived from an EMBL/GenBank/DDBJ whole genome shotgun (WGS) entry which is preliminary data.</text>
</comment>
<proteinExistence type="predicted"/>
<gene>
    <name evidence="2" type="ORF">ACETIH_28560</name>
</gene>
<keyword evidence="3" id="KW-1185">Reference proteome</keyword>
<feature type="region of interest" description="Disordered" evidence="1">
    <location>
        <begin position="216"/>
        <end position="248"/>
    </location>
</feature>
<organism evidence="2 3">
    <name type="scientific">Microvirga arabica</name>
    <dbReference type="NCBI Taxonomy" id="1128671"/>
    <lineage>
        <taxon>Bacteria</taxon>
        <taxon>Pseudomonadati</taxon>
        <taxon>Pseudomonadota</taxon>
        <taxon>Alphaproteobacteria</taxon>
        <taxon>Hyphomicrobiales</taxon>
        <taxon>Methylobacteriaceae</taxon>
        <taxon>Microvirga</taxon>
    </lineage>
</organism>
<dbReference type="EMBL" id="JBHOMY010000122">
    <property type="protein sequence ID" value="MFC1460594.1"/>
    <property type="molecule type" value="Genomic_DNA"/>
</dbReference>
<reference evidence="2 3" key="1">
    <citation type="submission" date="2024-09" db="EMBL/GenBank/DDBJ databases">
        <title>Nodulacao em especies de Leguminosae Basais da Amazonia e Caracterizacao dos Rizobios e Bacterias Associadas aos Nodulos.</title>
        <authorList>
            <person name="Jambeiro I.C.A."/>
            <person name="Lopes I.S."/>
            <person name="Aguiar E.R.G.R."/>
            <person name="Santos A.F.J."/>
            <person name="Dos Santos J.M.F."/>
            <person name="Gross E."/>
        </authorList>
    </citation>
    <scope>NUCLEOTIDE SEQUENCE [LARGE SCALE GENOMIC DNA]</scope>
    <source>
        <strain evidence="2 3">BRUESC1165</strain>
    </source>
</reference>